<evidence type="ECO:0000313" key="2">
    <source>
        <dbReference type="Proteomes" id="UP000255541"/>
    </source>
</evidence>
<reference evidence="1 2" key="1">
    <citation type="submission" date="2018-07" db="EMBL/GenBank/DDBJ databases">
        <title>Draft Genome Sequence of Pseudomonas fluorescens AHK-1 associated with canker disease of kiwifruit.</title>
        <authorList>
            <person name="Wu Z."/>
        </authorList>
    </citation>
    <scope>NUCLEOTIDE SEQUENCE [LARGE SCALE GENOMIC DNA]</scope>
    <source>
        <strain evidence="1 2">AHK-1</strain>
    </source>
</reference>
<evidence type="ECO:0000313" key="1">
    <source>
        <dbReference type="EMBL" id="RDS92124.1"/>
    </source>
</evidence>
<name>A0A7Z6N1G6_PSEFL</name>
<comment type="caution">
    <text evidence="1">The sequence shown here is derived from an EMBL/GenBank/DDBJ whole genome shotgun (WGS) entry which is preliminary data.</text>
</comment>
<protein>
    <submittedName>
        <fullName evidence="1">Uncharacterized protein</fullName>
    </submittedName>
</protein>
<accession>A0A7Z6N1G6</accession>
<gene>
    <name evidence="1" type="ORF">DL347_06470</name>
</gene>
<sequence>MVQWLTTGRPPESLIPPNASIAPFLQLYNAAITEPAVQAWFEAKGLKLSTVRVFRDSVVGTVTREGKDTFERFTLTDGSGWWEVSTKIRAIQQVLSPNDLGVPVAISPTQSAVPRDVVLDFYGVRPPLNERASAALGTQLKREGWPAISSSLRDQWEKQFKHLLQQNDDQAVRRQLVGQLQPMIEGKEGGESLKLDDHTVSIARGSTLDQLSQEPRKQFNAFLATPTFQDFLANVGDAGEGRAYRLSERALQMRNAAGQWQSLQAYFDEEIQKTLATGSEEAQQSARQMNANLDDLLRMSGKTGNALYSTRTYDARQALAFYAPDAPQTVSDVRATLSWFNTSFPPPLPAGDYAVMLPYEQSVGAALSADDREVLKGMAPAVVALLGRFTGSSVVEQSPHDSDRRLADFFDSPSCIAKADELARRLKLYAVADGQPLSKAKRHQLLAAALKLSVNAPVPGRPGVVAGYWLYQPGNLGRTLQDVRQDVEKHLESKGVDATLSSLFAHLFLAQSAPEMLIKADPDVPAEAAQAFNRDPQSIKIGSTGWLEMRLGCAIADALSGAGSSRLMNLTQITALSRLDAGGATQEALLKTLATRPLLDWAVMTGIFPMTHDNQYSPGDYQAATQAFTAREKQIREAFSTLTKEPPTQRSLLIERLLSLFPEMTADELRGFRLELDTDVPFEPRQHAHLESRRPLLTDVILTEQVRDDPLLAVDHWLNARINGERRYRFIHPRISQATFEARIRQVPEIAPLVAAAVDQHIADTRVAQATALKLMIAQLPAQERLALESGNIEFFTVRQETGEALEDDQGPDSKVDEHCGKHGLLLRYETGAVEPRFGYYEVFPRSMQMVKRTDLPYRLKLDGAVEEGRKPHGPFAYVRRPFRLGTEQAFDVKAYRSGSLPRAGAKSKVIIEKVPTELPPTPQLRPGDRAIRRVPDTFASTKTQQIVSVLLAHSFDGKRATLIEFANQPPGLQSRRTYPFTSGTQLFNAENARMMLSLIPFVGAISDVAQGNVKDGLKGLLIDFASFAATGGLSGVSRFLRGVKKLVLFNGKSFSLPGLKGTAPLLRSLFNPLDGTIDVFKSGSKTVDALRKIRNGEVARLAPGLYMPTTAFEKCRWAVGVQGCLFPGGIRSFKAVSGARTGNVGALEVQAIQKNAGWYAINPSSGEPEGAPLKHFRVRD</sequence>
<dbReference type="EMBL" id="QRBA01000003">
    <property type="protein sequence ID" value="RDS92124.1"/>
    <property type="molecule type" value="Genomic_DNA"/>
</dbReference>
<organism evidence="1 2">
    <name type="scientific">Pseudomonas fluorescens</name>
    <dbReference type="NCBI Taxonomy" id="294"/>
    <lineage>
        <taxon>Bacteria</taxon>
        <taxon>Pseudomonadati</taxon>
        <taxon>Pseudomonadota</taxon>
        <taxon>Gammaproteobacteria</taxon>
        <taxon>Pseudomonadales</taxon>
        <taxon>Pseudomonadaceae</taxon>
        <taxon>Pseudomonas</taxon>
    </lineage>
</organism>
<proteinExistence type="predicted"/>
<dbReference type="AlphaFoldDB" id="A0A7Z6N1G6"/>
<dbReference type="Proteomes" id="UP000255541">
    <property type="component" value="Unassembled WGS sequence"/>
</dbReference>